<keyword evidence="2" id="KW-1185">Reference proteome</keyword>
<accession>A0ABR1J8R8</accession>
<organism evidence="1 2">
    <name type="scientific">Marasmiellus scandens</name>
    <dbReference type="NCBI Taxonomy" id="2682957"/>
    <lineage>
        <taxon>Eukaryota</taxon>
        <taxon>Fungi</taxon>
        <taxon>Dikarya</taxon>
        <taxon>Basidiomycota</taxon>
        <taxon>Agaricomycotina</taxon>
        <taxon>Agaricomycetes</taxon>
        <taxon>Agaricomycetidae</taxon>
        <taxon>Agaricales</taxon>
        <taxon>Marasmiineae</taxon>
        <taxon>Omphalotaceae</taxon>
        <taxon>Marasmiellus</taxon>
    </lineage>
</organism>
<name>A0ABR1J8R8_9AGAR</name>
<comment type="caution">
    <text evidence="1">The sequence shown here is derived from an EMBL/GenBank/DDBJ whole genome shotgun (WGS) entry which is preliminary data.</text>
</comment>
<evidence type="ECO:0000313" key="1">
    <source>
        <dbReference type="EMBL" id="KAK7454088.1"/>
    </source>
</evidence>
<evidence type="ECO:0000313" key="2">
    <source>
        <dbReference type="Proteomes" id="UP001498398"/>
    </source>
</evidence>
<gene>
    <name evidence="1" type="ORF">VKT23_011599</name>
</gene>
<dbReference type="EMBL" id="JBANRG010000025">
    <property type="protein sequence ID" value="KAK7454088.1"/>
    <property type="molecule type" value="Genomic_DNA"/>
</dbReference>
<reference evidence="1 2" key="1">
    <citation type="submission" date="2024-01" db="EMBL/GenBank/DDBJ databases">
        <title>A draft genome for the cacao thread blight pathogen Marasmiellus scandens.</title>
        <authorList>
            <person name="Baruah I.K."/>
            <person name="Leung J."/>
            <person name="Bukari Y."/>
            <person name="Amoako-Attah I."/>
            <person name="Meinhardt L.W."/>
            <person name="Bailey B.A."/>
            <person name="Cohen S.P."/>
        </authorList>
    </citation>
    <scope>NUCLEOTIDE SEQUENCE [LARGE SCALE GENOMIC DNA]</scope>
    <source>
        <strain evidence="1 2">GH-19</strain>
    </source>
</reference>
<dbReference type="Proteomes" id="UP001498398">
    <property type="component" value="Unassembled WGS sequence"/>
</dbReference>
<proteinExistence type="predicted"/>
<sequence length="81" mass="9384">MEMNPVPNLAPVLLEQGQEVFYNQLEVCEFVQYMSSNDEAAEKMLDEKFIDNLLQLWDSELARKYPRHVTCALKALDCKST</sequence>
<protein>
    <submittedName>
        <fullName evidence="1">Uncharacterized protein</fullName>
    </submittedName>
</protein>